<keyword evidence="4" id="KW-0472">Membrane</keyword>
<dbReference type="GO" id="GO:0016020">
    <property type="term" value="C:membrane"/>
    <property type="evidence" value="ECO:0007669"/>
    <property type="project" value="TreeGrafter"/>
</dbReference>
<comment type="caution">
    <text evidence="5">The sequence shown here is derived from an EMBL/GenBank/DDBJ whole genome shotgun (WGS) entry which is preliminary data.</text>
</comment>
<feature type="transmembrane region" description="Helical" evidence="4">
    <location>
        <begin position="21"/>
        <end position="38"/>
    </location>
</feature>
<sequence>MHFIKKFYLWRFFAMKNAKKLVLITTSIIIAGMIILYSCKSYTGPGKRNIFEEGGDYILPANFLSQEEQYSPMDPDSQARVLFTNECKIPALTISSRGTLIAAVGCGTTKGKLIGKRSSDFGKNWTEFTAITENNFGDSHVHPFFINCHNGDILLGISTTNEAQNNVIFYRSNTDGSSWSKETGTIEMPLSSSNQVGTKFNPKYVFATYGNGLTLRHGTNKALLFPYFYRIQHSQANGGGLTSTMISTDDGKTWNQHGACYGDFTQNEAKFIELADGKVIINFRRGNHLNQEYWAVSDDLGKTWKNLNTETGDTTSHVDFVRYEFNGKDIKPGSSGSKYALMVYSDRKRNNYNATLSVNDFNNGLGSHAGKHLYDKVVASNVASVGNAENIYPAITVLPDGTIATLAEETNNMVFRRFNLSWLTSSSDGEDGEEYIDYDTDNILK</sequence>
<evidence type="ECO:0000313" key="6">
    <source>
        <dbReference type="Proteomes" id="UP000322814"/>
    </source>
</evidence>
<evidence type="ECO:0000313" key="5">
    <source>
        <dbReference type="EMBL" id="TXJ39493.1"/>
    </source>
</evidence>
<name>A0A5C8EQ81_9SPIR</name>
<dbReference type="InterPro" id="IPR036278">
    <property type="entry name" value="Sialidase_sf"/>
</dbReference>
<dbReference type="EC" id="3.2.1.18" evidence="3"/>
<dbReference type="GO" id="GO:0005737">
    <property type="term" value="C:cytoplasm"/>
    <property type="evidence" value="ECO:0007669"/>
    <property type="project" value="TreeGrafter"/>
</dbReference>
<dbReference type="SUPFAM" id="SSF50939">
    <property type="entry name" value="Sialidases"/>
    <property type="match status" value="1"/>
</dbReference>
<gene>
    <name evidence="5" type="ORF">EPJ78_00220</name>
</gene>
<dbReference type="EMBL" id="SAYB01000001">
    <property type="protein sequence ID" value="TXJ39493.1"/>
    <property type="molecule type" value="Genomic_DNA"/>
</dbReference>
<keyword evidence="4" id="KW-0812">Transmembrane</keyword>
<dbReference type="GO" id="GO:0009313">
    <property type="term" value="P:oligosaccharide catabolic process"/>
    <property type="evidence" value="ECO:0007669"/>
    <property type="project" value="TreeGrafter"/>
</dbReference>
<dbReference type="Gene3D" id="2.120.10.10">
    <property type="match status" value="1"/>
</dbReference>
<dbReference type="PANTHER" id="PTHR10628:SF30">
    <property type="entry name" value="EXO-ALPHA-SIALIDASE"/>
    <property type="match status" value="1"/>
</dbReference>
<protein>
    <recommendedName>
        <fullName evidence="3">exo-alpha-sialidase</fullName>
        <ecNumber evidence="3">3.2.1.18</ecNumber>
    </recommendedName>
</protein>
<evidence type="ECO:0000256" key="3">
    <source>
        <dbReference type="ARBA" id="ARBA00012733"/>
    </source>
</evidence>
<keyword evidence="4" id="KW-1133">Transmembrane helix</keyword>
<dbReference type="InterPro" id="IPR026856">
    <property type="entry name" value="Sialidase_fam"/>
</dbReference>
<reference evidence="5 6" key="1">
    <citation type="journal article" date="1992" name="Lakartidningen">
        <title>[Penicillin V and not amoxicillin is the first choice preparation in acute otitis].</title>
        <authorList>
            <person name="Kamme C."/>
            <person name="Lundgren K."/>
            <person name="Prellner K."/>
        </authorList>
    </citation>
    <scope>NUCLEOTIDE SEQUENCE [LARGE SCALE GENOMIC DNA]</scope>
    <source>
        <strain evidence="5 6">PC4580III</strain>
    </source>
</reference>
<organism evidence="5 6">
    <name type="scientific">Brachyspira aalborgi</name>
    <dbReference type="NCBI Taxonomy" id="29522"/>
    <lineage>
        <taxon>Bacteria</taxon>
        <taxon>Pseudomonadati</taxon>
        <taxon>Spirochaetota</taxon>
        <taxon>Spirochaetia</taxon>
        <taxon>Brachyspirales</taxon>
        <taxon>Brachyspiraceae</taxon>
        <taxon>Brachyspira</taxon>
    </lineage>
</organism>
<evidence type="ECO:0000256" key="1">
    <source>
        <dbReference type="ARBA" id="ARBA00000427"/>
    </source>
</evidence>
<comment type="catalytic activity">
    <reaction evidence="1">
        <text>Hydrolysis of alpha-(2-&gt;3)-, alpha-(2-&gt;6)-, alpha-(2-&gt;8)- glycosidic linkages of terminal sialic acid residues in oligosaccharides, glycoproteins, glycolipids, colominic acid and synthetic substrates.</text>
        <dbReference type="EC" id="3.2.1.18"/>
    </reaction>
</comment>
<dbReference type="GO" id="GO:0006689">
    <property type="term" value="P:ganglioside catabolic process"/>
    <property type="evidence" value="ECO:0007669"/>
    <property type="project" value="TreeGrafter"/>
</dbReference>
<dbReference type="GO" id="GO:0004308">
    <property type="term" value="F:exo-alpha-sialidase activity"/>
    <property type="evidence" value="ECO:0007669"/>
    <property type="project" value="UniProtKB-EC"/>
</dbReference>
<dbReference type="Proteomes" id="UP000322814">
    <property type="component" value="Unassembled WGS sequence"/>
</dbReference>
<proteinExistence type="inferred from homology"/>
<dbReference type="PANTHER" id="PTHR10628">
    <property type="entry name" value="SIALIDASE"/>
    <property type="match status" value="1"/>
</dbReference>
<comment type="similarity">
    <text evidence="2">Belongs to the glycosyl hydrolase 33 family.</text>
</comment>
<evidence type="ECO:0000256" key="4">
    <source>
        <dbReference type="SAM" id="Phobius"/>
    </source>
</evidence>
<dbReference type="AlphaFoldDB" id="A0A5C8EQ81"/>
<dbReference type="CDD" id="cd15482">
    <property type="entry name" value="Sialidase_non-viral"/>
    <property type="match status" value="1"/>
</dbReference>
<accession>A0A5C8EQ81</accession>
<evidence type="ECO:0000256" key="2">
    <source>
        <dbReference type="ARBA" id="ARBA00009348"/>
    </source>
</evidence>